<reference evidence="3 4" key="1">
    <citation type="journal article" date="2018" name="Nat. Ecol. Evol.">
        <title>Pezizomycetes genomes reveal the molecular basis of ectomycorrhizal truffle lifestyle.</title>
        <authorList>
            <person name="Murat C."/>
            <person name="Payen T."/>
            <person name="Noel B."/>
            <person name="Kuo A."/>
            <person name="Morin E."/>
            <person name="Chen J."/>
            <person name="Kohler A."/>
            <person name="Krizsan K."/>
            <person name="Balestrini R."/>
            <person name="Da Silva C."/>
            <person name="Montanini B."/>
            <person name="Hainaut M."/>
            <person name="Levati E."/>
            <person name="Barry K.W."/>
            <person name="Belfiori B."/>
            <person name="Cichocki N."/>
            <person name="Clum A."/>
            <person name="Dockter R.B."/>
            <person name="Fauchery L."/>
            <person name="Guy J."/>
            <person name="Iotti M."/>
            <person name="Le Tacon F."/>
            <person name="Lindquist E.A."/>
            <person name="Lipzen A."/>
            <person name="Malagnac F."/>
            <person name="Mello A."/>
            <person name="Molinier V."/>
            <person name="Miyauchi S."/>
            <person name="Poulain J."/>
            <person name="Riccioni C."/>
            <person name="Rubini A."/>
            <person name="Sitrit Y."/>
            <person name="Splivallo R."/>
            <person name="Traeger S."/>
            <person name="Wang M."/>
            <person name="Zifcakova L."/>
            <person name="Wipf D."/>
            <person name="Zambonelli A."/>
            <person name="Paolocci F."/>
            <person name="Nowrousian M."/>
            <person name="Ottonello S."/>
            <person name="Baldrian P."/>
            <person name="Spatafora J.W."/>
            <person name="Henrissat B."/>
            <person name="Nagy L.G."/>
            <person name="Aury J.M."/>
            <person name="Wincker P."/>
            <person name="Grigoriev I.V."/>
            <person name="Bonfante P."/>
            <person name="Martin F.M."/>
        </authorList>
    </citation>
    <scope>NUCLEOTIDE SEQUENCE [LARGE SCALE GENOMIC DNA]</scope>
    <source>
        <strain evidence="3 4">CCBAS932</strain>
    </source>
</reference>
<keyword evidence="4" id="KW-1185">Reference proteome</keyword>
<dbReference type="EMBL" id="ML119148">
    <property type="protein sequence ID" value="RPB09837.1"/>
    <property type="molecule type" value="Genomic_DNA"/>
</dbReference>
<feature type="compositionally biased region" description="Pro residues" evidence="1">
    <location>
        <begin position="54"/>
        <end position="70"/>
    </location>
</feature>
<dbReference type="SMART" id="SM00355">
    <property type="entry name" value="ZnF_C2H2"/>
    <property type="match status" value="3"/>
</dbReference>
<dbReference type="InParanoid" id="A0A3N4KH24"/>
<evidence type="ECO:0000313" key="3">
    <source>
        <dbReference type="EMBL" id="RPB09837.1"/>
    </source>
</evidence>
<dbReference type="InterPro" id="IPR013087">
    <property type="entry name" value="Znf_C2H2_type"/>
</dbReference>
<feature type="domain" description="C2H2-type" evidence="2">
    <location>
        <begin position="227"/>
        <end position="247"/>
    </location>
</feature>
<organism evidence="3 4">
    <name type="scientific">Morchella conica CCBAS932</name>
    <dbReference type="NCBI Taxonomy" id="1392247"/>
    <lineage>
        <taxon>Eukaryota</taxon>
        <taxon>Fungi</taxon>
        <taxon>Dikarya</taxon>
        <taxon>Ascomycota</taxon>
        <taxon>Pezizomycotina</taxon>
        <taxon>Pezizomycetes</taxon>
        <taxon>Pezizales</taxon>
        <taxon>Morchellaceae</taxon>
        <taxon>Morchella</taxon>
    </lineage>
</organism>
<evidence type="ECO:0000259" key="2">
    <source>
        <dbReference type="PROSITE" id="PS00028"/>
    </source>
</evidence>
<dbReference type="Gene3D" id="3.30.160.60">
    <property type="entry name" value="Classic Zinc Finger"/>
    <property type="match status" value="1"/>
</dbReference>
<feature type="compositionally biased region" description="Polar residues" evidence="1">
    <location>
        <begin position="165"/>
        <end position="186"/>
    </location>
</feature>
<proteinExistence type="predicted"/>
<dbReference type="AlphaFoldDB" id="A0A3N4KH24"/>
<dbReference type="Proteomes" id="UP000277580">
    <property type="component" value="Unassembled WGS sequence"/>
</dbReference>
<dbReference type="PROSITE" id="PS00028">
    <property type="entry name" value="ZINC_FINGER_C2H2_1"/>
    <property type="match status" value="1"/>
</dbReference>
<gene>
    <name evidence="3" type="ORF">P167DRAFT_288793</name>
</gene>
<dbReference type="OrthoDB" id="6077919at2759"/>
<feature type="region of interest" description="Disordered" evidence="1">
    <location>
        <begin position="164"/>
        <end position="186"/>
    </location>
</feature>
<dbReference type="STRING" id="1392247.A0A3N4KH24"/>
<name>A0A3N4KH24_9PEZI</name>
<feature type="compositionally biased region" description="Polar residues" evidence="1">
    <location>
        <begin position="125"/>
        <end position="140"/>
    </location>
</feature>
<evidence type="ECO:0000256" key="1">
    <source>
        <dbReference type="SAM" id="MobiDB-lite"/>
    </source>
</evidence>
<feature type="region of interest" description="Disordered" evidence="1">
    <location>
        <begin position="45"/>
        <end position="144"/>
    </location>
</feature>
<sequence>MPPHYPVENRMERDNFNMPASPVGYYPHYHRRPEYNILPSIESMFGRELGRPGGPIPPPTTPSGLSPPPHSGYSPESPTAMRAPGGAPAMSQYLSDHKNDPWGTYKQGHPPSVQYPGTHNHHQTIEYQQQTSQRSPSNNGEFPDYIRRAASWDSEYINRNRSLDRSTQPISPTTETTMDTHSNFESGTEIYSEDPGEMSEINSGMGDTQSQAGSTVSGLHMSRQFSCKTCKSTFKCDSLRRKHEMKHTKPFKCQFPDCKRKGQGFTSMNDRDRHMNSVHKRHLSRPAVGYDCCYDHCRDNGKIFWRLDNFRNHLKKKHDPKGSKDAMEDFLKRYVIYTFFRYFL</sequence>
<protein>
    <recommendedName>
        <fullName evidence="2">C2H2-type domain-containing protein</fullName>
    </recommendedName>
</protein>
<accession>A0A3N4KH24</accession>
<evidence type="ECO:0000313" key="4">
    <source>
        <dbReference type="Proteomes" id="UP000277580"/>
    </source>
</evidence>